<dbReference type="CDD" id="cd06170">
    <property type="entry name" value="LuxR_C_like"/>
    <property type="match status" value="1"/>
</dbReference>
<proteinExistence type="predicted"/>
<evidence type="ECO:0000313" key="9">
    <source>
        <dbReference type="EMBL" id="QCI66619.1"/>
    </source>
</evidence>
<dbReference type="GO" id="GO:0003677">
    <property type="term" value="F:DNA binding"/>
    <property type="evidence" value="ECO:0007669"/>
    <property type="project" value="UniProtKB-KW"/>
</dbReference>
<keyword evidence="2" id="KW-0902">Two-component regulatory system</keyword>
<evidence type="ECO:0000256" key="4">
    <source>
        <dbReference type="ARBA" id="ARBA00023125"/>
    </source>
</evidence>
<keyword evidence="5" id="KW-0804">Transcription</keyword>
<dbReference type="SUPFAM" id="SSF46894">
    <property type="entry name" value="C-terminal effector domain of the bipartite response regulators"/>
    <property type="match status" value="1"/>
</dbReference>
<dbReference type="EMBL" id="CP039690">
    <property type="protein sequence ID" value="QCI66619.1"/>
    <property type="molecule type" value="Genomic_DNA"/>
</dbReference>
<keyword evidence="10" id="KW-1185">Reference proteome</keyword>
<evidence type="ECO:0000256" key="3">
    <source>
        <dbReference type="ARBA" id="ARBA00023015"/>
    </source>
</evidence>
<dbReference type="RefSeq" id="WP_136962060.1">
    <property type="nucleotide sequence ID" value="NZ_CP039690.1"/>
</dbReference>
<evidence type="ECO:0000313" key="10">
    <source>
        <dbReference type="Proteomes" id="UP000298781"/>
    </source>
</evidence>
<feature type="modified residue" description="4-aspartylphosphate" evidence="6">
    <location>
        <position position="62"/>
    </location>
</feature>
<dbReference type="Pfam" id="PF00196">
    <property type="entry name" value="GerE"/>
    <property type="match status" value="1"/>
</dbReference>
<dbReference type="InterPro" id="IPR001789">
    <property type="entry name" value="Sig_transdc_resp-reg_receiver"/>
</dbReference>
<sequence>MANAPRETHAHRDIFVVDDDPAVRDALSVVLSIEGFTVSGFADGATFIAATRGQTPACVILDVHMPGRSGLDILKELNAHHYPAPIFIISGQGDIPMAVDAIKHGALDFIEKPFDADTVVSRVRDAIHTTERRAAAPAATLLRPNFPGTDLLTPREREVLGQIAAGASNKEAGRHLGISPRTIEVHRARIMEKLGAKNAADLVRIVLTEARATA</sequence>
<dbReference type="PANTHER" id="PTHR44688">
    <property type="entry name" value="DNA-BINDING TRANSCRIPTIONAL ACTIVATOR DEVR_DOSR"/>
    <property type="match status" value="1"/>
</dbReference>
<dbReference type="SMART" id="SM00421">
    <property type="entry name" value="HTH_LUXR"/>
    <property type="match status" value="1"/>
</dbReference>
<dbReference type="PANTHER" id="PTHR44688:SF16">
    <property type="entry name" value="DNA-BINDING TRANSCRIPTIONAL ACTIVATOR DEVR_DOSR"/>
    <property type="match status" value="1"/>
</dbReference>
<dbReference type="Proteomes" id="UP000298781">
    <property type="component" value="Chromosome"/>
</dbReference>
<dbReference type="InterPro" id="IPR000792">
    <property type="entry name" value="Tscrpt_reg_LuxR_C"/>
</dbReference>
<evidence type="ECO:0000259" key="7">
    <source>
        <dbReference type="PROSITE" id="PS50043"/>
    </source>
</evidence>
<name>A0A4D7AZ43_9HYPH</name>
<evidence type="ECO:0000256" key="6">
    <source>
        <dbReference type="PROSITE-ProRule" id="PRU00169"/>
    </source>
</evidence>
<dbReference type="Gene3D" id="1.10.10.10">
    <property type="entry name" value="Winged helix-like DNA-binding domain superfamily/Winged helix DNA-binding domain"/>
    <property type="match status" value="1"/>
</dbReference>
<feature type="domain" description="HTH luxR-type" evidence="7">
    <location>
        <begin position="145"/>
        <end position="210"/>
    </location>
</feature>
<protein>
    <submittedName>
        <fullName evidence="9">Response regulator transcription factor</fullName>
    </submittedName>
</protein>
<feature type="domain" description="Response regulatory" evidence="8">
    <location>
        <begin position="13"/>
        <end position="127"/>
    </location>
</feature>
<keyword evidence="1 6" id="KW-0597">Phosphoprotein</keyword>
<reference evidence="9 10" key="1">
    <citation type="submission" date="2019-04" db="EMBL/GenBank/DDBJ databases">
        <title>Phreatobacter aquaticus sp. nov.</title>
        <authorList>
            <person name="Choi A."/>
        </authorList>
    </citation>
    <scope>NUCLEOTIDE SEQUENCE [LARGE SCALE GENOMIC DNA]</scope>
    <source>
        <strain evidence="9 10">KCTC 52518</strain>
    </source>
</reference>
<dbReference type="PROSITE" id="PS50110">
    <property type="entry name" value="RESPONSE_REGULATORY"/>
    <property type="match status" value="1"/>
</dbReference>
<evidence type="ECO:0000256" key="1">
    <source>
        <dbReference type="ARBA" id="ARBA00022553"/>
    </source>
</evidence>
<organism evidence="9 10">
    <name type="scientific">Phreatobacter stygius</name>
    <dbReference type="NCBI Taxonomy" id="1940610"/>
    <lineage>
        <taxon>Bacteria</taxon>
        <taxon>Pseudomonadati</taxon>
        <taxon>Pseudomonadota</taxon>
        <taxon>Alphaproteobacteria</taxon>
        <taxon>Hyphomicrobiales</taxon>
        <taxon>Phreatobacteraceae</taxon>
        <taxon>Phreatobacter</taxon>
    </lineage>
</organism>
<dbReference type="Pfam" id="PF00072">
    <property type="entry name" value="Response_reg"/>
    <property type="match status" value="1"/>
</dbReference>
<dbReference type="InterPro" id="IPR036388">
    <property type="entry name" value="WH-like_DNA-bd_sf"/>
</dbReference>
<accession>A0A4D7AZ43</accession>
<dbReference type="OrthoDB" id="9782655at2"/>
<evidence type="ECO:0000256" key="2">
    <source>
        <dbReference type="ARBA" id="ARBA00023012"/>
    </source>
</evidence>
<keyword evidence="4" id="KW-0238">DNA-binding</keyword>
<dbReference type="AlphaFoldDB" id="A0A4D7AZ43"/>
<dbReference type="KEGG" id="pstg:E8M01_21730"/>
<dbReference type="InterPro" id="IPR011006">
    <property type="entry name" value="CheY-like_superfamily"/>
</dbReference>
<dbReference type="SUPFAM" id="SSF52172">
    <property type="entry name" value="CheY-like"/>
    <property type="match status" value="1"/>
</dbReference>
<dbReference type="PROSITE" id="PS50043">
    <property type="entry name" value="HTH_LUXR_2"/>
    <property type="match status" value="1"/>
</dbReference>
<gene>
    <name evidence="9" type="ORF">E8M01_21730</name>
</gene>
<dbReference type="FunFam" id="3.40.50.2300:FF:000018">
    <property type="entry name" value="DNA-binding transcriptional regulator NtrC"/>
    <property type="match status" value="1"/>
</dbReference>
<keyword evidence="3" id="KW-0805">Transcription regulation</keyword>
<dbReference type="GO" id="GO:0006355">
    <property type="term" value="P:regulation of DNA-templated transcription"/>
    <property type="evidence" value="ECO:0007669"/>
    <property type="project" value="InterPro"/>
</dbReference>
<evidence type="ECO:0000259" key="8">
    <source>
        <dbReference type="PROSITE" id="PS50110"/>
    </source>
</evidence>
<evidence type="ECO:0000256" key="5">
    <source>
        <dbReference type="ARBA" id="ARBA00023163"/>
    </source>
</evidence>
<dbReference type="GO" id="GO:0000160">
    <property type="term" value="P:phosphorelay signal transduction system"/>
    <property type="evidence" value="ECO:0007669"/>
    <property type="project" value="UniProtKB-KW"/>
</dbReference>
<dbReference type="InterPro" id="IPR016032">
    <property type="entry name" value="Sig_transdc_resp-reg_C-effctor"/>
</dbReference>
<dbReference type="PRINTS" id="PR00038">
    <property type="entry name" value="HTHLUXR"/>
</dbReference>
<dbReference type="SMART" id="SM00448">
    <property type="entry name" value="REC"/>
    <property type="match status" value="1"/>
</dbReference>
<dbReference type="Gene3D" id="3.40.50.2300">
    <property type="match status" value="1"/>
</dbReference>